<evidence type="ECO:0000313" key="3">
    <source>
        <dbReference type="Proteomes" id="UP000613401"/>
    </source>
</evidence>
<accession>A0A8H4CD83</accession>
<dbReference type="EMBL" id="WVTB01000066">
    <property type="protein sequence ID" value="KAF3801790.1"/>
    <property type="molecule type" value="Genomic_DNA"/>
</dbReference>
<comment type="caution">
    <text evidence="2">The sequence shown here is derived from an EMBL/GenBank/DDBJ whole genome shotgun (WGS) entry which is preliminary data.</text>
</comment>
<dbReference type="RefSeq" id="XP_045260949.1">
    <property type="nucleotide sequence ID" value="XM_045414827.1"/>
</dbReference>
<feature type="chain" id="PRO_5034299637" evidence="1">
    <location>
        <begin position="20"/>
        <end position="171"/>
    </location>
</feature>
<gene>
    <name evidence="2" type="ORF">GCG54_00015009</name>
</gene>
<organism evidence="2 3">
    <name type="scientific">Colletotrichum gloeosporioides</name>
    <name type="common">Anthracnose fungus</name>
    <name type="synonym">Glomerella cingulata</name>
    <dbReference type="NCBI Taxonomy" id="474922"/>
    <lineage>
        <taxon>Eukaryota</taxon>
        <taxon>Fungi</taxon>
        <taxon>Dikarya</taxon>
        <taxon>Ascomycota</taxon>
        <taxon>Pezizomycotina</taxon>
        <taxon>Sordariomycetes</taxon>
        <taxon>Hypocreomycetidae</taxon>
        <taxon>Glomerellales</taxon>
        <taxon>Glomerellaceae</taxon>
        <taxon>Colletotrichum</taxon>
        <taxon>Colletotrichum gloeosporioides species complex</taxon>
    </lineage>
</organism>
<dbReference type="Proteomes" id="UP000613401">
    <property type="component" value="Unassembled WGS sequence"/>
</dbReference>
<evidence type="ECO:0000313" key="2">
    <source>
        <dbReference type="EMBL" id="KAF3801790.1"/>
    </source>
</evidence>
<feature type="signal peptide" evidence="1">
    <location>
        <begin position="1"/>
        <end position="19"/>
    </location>
</feature>
<name>A0A8H4CD83_COLGL</name>
<sequence length="171" mass="18317">MQLLKAITLTAAMLPAALAKIDPLPTSTDAESYLSDHPSLSTMATGTQATSLVSAIYSIEKSWRDEDMYTTMYSHMWSAAAKATNSPDVVASLAVTGWSYWDTTDQSWWKDNMPDKENRFVSEYMSDWESAYQKVMATATGTGSKGAAPRCTGMAMAGVAAGVAAGVMVAM</sequence>
<dbReference type="GeneID" id="69022116"/>
<protein>
    <submittedName>
        <fullName evidence="2">Uncharacterized protein</fullName>
    </submittedName>
</protein>
<reference evidence="2" key="2">
    <citation type="submission" date="2020-03" db="EMBL/GenBank/DDBJ databases">
        <authorList>
            <person name="Fu F.-F."/>
            <person name="Chen J."/>
        </authorList>
    </citation>
    <scope>NUCLEOTIDE SEQUENCE</scope>
    <source>
        <strain evidence="2">Lc1</strain>
    </source>
</reference>
<evidence type="ECO:0000256" key="1">
    <source>
        <dbReference type="SAM" id="SignalP"/>
    </source>
</evidence>
<dbReference type="AlphaFoldDB" id="A0A8H4CD83"/>
<proteinExistence type="predicted"/>
<reference evidence="2" key="1">
    <citation type="journal article" date="2020" name="Phytopathology">
        <title>Genome sequence and comparative analysis of Colletotrichum gloeosporioides isolated from Liriodendron leaves.</title>
        <authorList>
            <person name="Fu F.F."/>
            <person name="Hao Z."/>
            <person name="Wang P."/>
            <person name="Lu Y."/>
            <person name="Xue L.J."/>
            <person name="Wei G."/>
            <person name="Tian Y."/>
            <person name="Baishi H."/>
            <person name="Xu H."/>
            <person name="Shi J."/>
            <person name="Cheng T."/>
            <person name="Wang G."/>
            <person name="Yi Y."/>
            <person name="Chen J."/>
        </authorList>
    </citation>
    <scope>NUCLEOTIDE SEQUENCE</scope>
    <source>
        <strain evidence="2">Lc1</strain>
    </source>
</reference>
<keyword evidence="1" id="KW-0732">Signal</keyword>
<keyword evidence="3" id="KW-1185">Reference proteome</keyword>